<evidence type="ECO:0000256" key="2">
    <source>
        <dbReference type="SAM" id="SignalP"/>
    </source>
</evidence>
<keyword evidence="1" id="KW-0812">Transmembrane</keyword>
<name>A0AAE0HY90_9PEZI</name>
<accession>A0AAE0HY90</accession>
<dbReference type="AlphaFoldDB" id="A0AAE0HY90"/>
<feature type="chain" id="PRO_5042103486" evidence="2">
    <location>
        <begin position="26"/>
        <end position="468"/>
    </location>
</feature>
<reference evidence="3" key="2">
    <citation type="submission" date="2023-06" db="EMBL/GenBank/DDBJ databases">
        <authorList>
            <consortium name="Lawrence Berkeley National Laboratory"/>
            <person name="Haridas S."/>
            <person name="Hensen N."/>
            <person name="Bonometti L."/>
            <person name="Westerberg I."/>
            <person name="Brannstrom I.O."/>
            <person name="Guillou S."/>
            <person name="Cros-Aarteil S."/>
            <person name="Calhoun S."/>
            <person name="Kuo A."/>
            <person name="Mondo S."/>
            <person name="Pangilinan J."/>
            <person name="Riley R."/>
            <person name="Labutti K."/>
            <person name="Andreopoulos B."/>
            <person name="Lipzen A."/>
            <person name="Chen C."/>
            <person name="Yanf M."/>
            <person name="Daum C."/>
            <person name="Ng V."/>
            <person name="Clum A."/>
            <person name="Steindorff A."/>
            <person name="Ohm R."/>
            <person name="Martin F."/>
            <person name="Silar P."/>
            <person name="Natvig D."/>
            <person name="Lalanne C."/>
            <person name="Gautier V."/>
            <person name="Ament-Velasquez S.L."/>
            <person name="Kruys A."/>
            <person name="Hutchinson M.I."/>
            <person name="Powell A.J."/>
            <person name="Barry K."/>
            <person name="Miller A.N."/>
            <person name="Grigoriev I.V."/>
            <person name="Debuchy R."/>
            <person name="Gladieux P."/>
            <person name="Thoren M.H."/>
            <person name="Johannesson H."/>
        </authorList>
    </citation>
    <scope>NUCLEOTIDE SEQUENCE</scope>
    <source>
        <strain evidence="3">CBS 118394</strain>
    </source>
</reference>
<feature type="transmembrane region" description="Helical" evidence="1">
    <location>
        <begin position="321"/>
        <end position="341"/>
    </location>
</feature>
<sequence length="468" mass="51530">MFPPKPLSLSILLTILTMLTSLVSALGCYSEGATFENLTGGGGGEFDDGKLGRCFGYANNLRLDIALRNVGDSLAWFGHKDCASYFQREKDGCVYGYEQVYDPWWVKVDPNYGDCPAYRRWSHCRCTHDFQLFTPKIPATYVFAITAYAHYLSTTHHHSPRSWSLEALQVVAFACFPALPIVQICNNLINVLAKIPDVDHVPGGAALRYSPAAILGFHAKVVESGTLIAAAEAADHGQHLANTTDNSPEIYFPLSAVDPADIRGKTPDNTAAATGFSLLWLGSLLGIVANLVVCTLSIVVYFRRLLTVEDGFLGLDHRLGWVAVGGPVSCLMTLAAFLVVGQHSWTIVRMLHDTYTAFESVRARRTMVMTELIIAGPIQDYLLIVTHRPSVLTVLYRGIYGIVLWVVLFAILLASQSTRTEIISVSKTTRIQHVCDSHIPVRLCYPGAHPTRALRRGGNLRDHRRSLL</sequence>
<evidence type="ECO:0000313" key="3">
    <source>
        <dbReference type="EMBL" id="KAK3314834.1"/>
    </source>
</evidence>
<comment type="caution">
    <text evidence="3">The sequence shown here is derived from an EMBL/GenBank/DDBJ whole genome shotgun (WGS) entry which is preliminary data.</text>
</comment>
<organism evidence="3 4">
    <name type="scientific">Apodospora peruviana</name>
    <dbReference type="NCBI Taxonomy" id="516989"/>
    <lineage>
        <taxon>Eukaryota</taxon>
        <taxon>Fungi</taxon>
        <taxon>Dikarya</taxon>
        <taxon>Ascomycota</taxon>
        <taxon>Pezizomycotina</taxon>
        <taxon>Sordariomycetes</taxon>
        <taxon>Sordariomycetidae</taxon>
        <taxon>Sordariales</taxon>
        <taxon>Lasiosphaeriaceae</taxon>
        <taxon>Apodospora</taxon>
    </lineage>
</organism>
<protein>
    <submittedName>
        <fullName evidence="3">Uncharacterized protein</fullName>
    </submittedName>
</protein>
<keyword evidence="1" id="KW-1133">Transmembrane helix</keyword>
<feature type="transmembrane region" description="Helical" evidence="1">
    <location>
        <begin position="278"/>
        <end position="301"/>
    </location>
</feature>
<evidence type="ECO:0000256" key="1">
    <source>
        <dbReference type="SAM" id="Phobius"/>
    </source>
</evidence>
<reference evidence="3" key="1">
    <citation type="journal article" date="2023" name="Mol. Phylogenet. Evol.">
        <title>Genome-scale phylogeny and comparative genomics of the fungal order Sordariales.</title>
        <authorList>
            <person name="Hensen N."/>
            <person name="Bonometti L."/>
            <person name="Westerberg I."/>
            <person name="Brannstrom I.O."/>
            <person name="Guillou S."/>
            <person name="Cros-Aarteil S."/>
            <person name="Calhoun S."/>
            <person name="Haridas S."/>
            <person name="Kuo A."/>
            <person name="Mondo S."/>
            <person name="Pangilinan J."/>
            <person name="Riley R."/>
            <person name="LaButti K."/>
            <person name="Andreopoulos B."/>
            <person name="Lipzen A."/>
            <person name="Chen C."/>
            <person name="Yan M."/>
            <person name="Daum C."/>
            <person name="Ng V."/>
            <person name="Clum A."/>
            <person name="Steindorff A."/>
            <person name="Ohm R.A."/>
            <person name="Martin F."/>
            <person name="Silar P."/>
            <person name="Natvig D.O."/>
            <person name="Lalanne C."/>
            <person name="Gautier V."/>
            <person name="Ament-Velasquez S.L."/>
            <person name="Kruys A."/>
            <person name="Hutchinson M.I."/>
            <person name="Powell A.J."/>
            <person name="Barry K."/>
            <person name="Miller A.N."/>
            <person name="Grigoriev I.V."/>
            <person name="Debuchy R."/>
            <person name="Gladieux P."/>
            <person name="Hiltunen Thoren M."/>
            <person name="Johannesson H."/>
        </authorList>
    </citation>
    <scope>NUCLEOTIDE SEQUENCE</scope>
    <source>
        <strain evidence="3">CBS 118394</strain>
    </source>
</reference>
<gene>
    <name evidence="3" type="ORF">B0H66DRAFT_605751</name>
</gene>
<dbReference type="EMBL" id="JAUEDM010000006">
    <property type="protein sequence ID" value="KAK3314834.1"/>
    <property type="molecule type" value="Genomic_DNA"/>
</dbReference>
<keyword evidence="4" id="KW-1185">Reference proteome</keyword>
<dbReference type="Proteomes" id="UP001283341">
    <property type="component" value="Unassembled WGS sequence"/>
</dbReference>
<keyword evidence="1" id="KW-0472">Membrane</keyword>
<proteinExistence type="predicted"/>
<feature type="signal peptide" evidence="2">
    <location>
        <begin position="1"/>
        <end position="25"/>
    </location>
</feature>
<evidence type="ECO:0000313" key="4">
    <source>
        <dbReference type="Proteomes" id="UP001283341"/>
    </source>
</evidence>
<dbReference type="PROSITE" id="PS51257">
    <property type="entry name" value="PROKAR_LIPOPROTEIN"/>
    <property type="match status" value="1"/>
</dbReference>
<feature type="transmembrane region" description="Helical" evidence="1">
    <location>
        <begin position="394"/>
        <end position="414"/>
    </location>
</feature>
<keyword evidence="2" id="KW-0732">Signal</keyword>